<dbReference type="RefSeq" id="WP_150862395.1">
    <property type="nucleotide sequence ID" value="NZ_VYXP01000001.1"/>
</dbReference>
<dbReference type="SUPFAM" id="SSF82171">
    <property type="entry name" value="DPP6 N-terminal domain-like"/>
    <property type="match status" value="1"/>
</dbReference>
<dbReference type="Proteomes" id="UP000325372">
    <property type="component" value="Unassembled WGS sequence"/>
</dbReference>
<feature type="signal peptide" evidence="2">
    <location>
        <begin position="1"/>
        <end position="24"/>
    </location>
</feature>
<evidence type="ECO:0000313" key="4">
    <source>
        <dbReference type="Proteomes" id="UP000325372"/>
    </source>
</evidence>
<dbReference type="InterPro" id="IPR011659">
    <property type="entry name" value="WD40"/>
</dbReference>
<sequence>MAKSGIRTFALATLPFAGLLAAHAEVGQFDSSQDIGDVGHTGSAVFDADAGSYRVTASGRNLWGDRDGFHFVWKKIPAQDLSLAADIAFVGEGADPHRKAGLMIRQSLDDDAAYVDVILHGDGLTSMQWRDGQGSETHQITWNETHAERLKIERIDDAVYWSLARQGEPLARAGGNARLDLGPEVYVGLALSAHNNTVTETAVFSDVVFEAIDFTPPPDPGYGAEVDSTLEVIDIRDGNRRVVHHLAGTKFEAPNWSADDQLIYNQGGLIYRIPVAGGTPQVINTGPLNRNNNDHGISPDGTRLIISDQSEPDDLSRIYILPITGSDNPELVVGHPTDRSYWHAWHPDGDLVGYTARRPEVSDVYDIWAKRLSGGDEFRLVGSDGLDDGAEFTPDGQWVYFNSSRSGQMKIWRARADGSAPEKVTFGDDTRDWFPHFSPDGRWMVYIAFYTDIDVNDHPPNRRVELRIAPTDGSEPPRTLTKLFGGQGTINVPSWSPDSTRVAFVSYRFAAEQVD</sequence>
<dbReference type="Gene3D" id="2.120.10.30">
    <property type="entry name" value="TolB, C-terminal domain"/>
    <property type="match status" value="1"/>
</dbReference>
<dbReference type="PANTHER" id="PTHR36842">
    <property type="entry name" value="PROTEIN TOLB HOMOLOG"/>
    <property type="match status" value="1"/>
</dbReference>
<evidence type="ECO:0000256" key="1">
    <source>
        <dbReference type="ARBA" id="ARBA00009820"/>
    </source>
</evidence>
<keyword evidence="2" id="KW-0732">Signal</keyword>
<protein>
    <recommendedName>
        <fullName evidence="5">Biopolymer transporter TolR</fullName>
    </recommendedName>
</protein>
<keyword evidence="4" id="KW-1185">Reference proteome</keyword>
<feature type="chain" id="PRO_5024387656" description="Biopolymer transporter TolR" evidence="2">
    <location>
        <begin position="25"/>
        <end position="515"/>
    </location>
</feature>
<dbReference type="Pfam" id="PF07676">
    <property type="entry name" value="PD40"/>
    <property type="match status" value="2"/>
</dbReference>
<accession>A0A5N0TG37</accession>
<reference evidence="3 4" key="1">
    <citation type="submission" date="2019-09" db="EMBL/GenBank/DDBJ databases">
        <title>Wenzhouxiangella sp. Genome sequencing and assembly.</title>
        <authorList>
            <person name="Zhang R."/>
        </authorList>
    </citation>
    <scope>NUCLEOTIDE SEQUENCE [LARGE SCALE GENOMIC DNA]</scope>
    <source>
        <strain evidence="3 4">W260</strain>
    </source>
</reference>
<gene>
    <name evidence="3" type="ORF">F3N42_00395</name>
</gene>
<comment type="caution">
    <text evidence="3">The sequence shown here is derived from an EMBL/GenBank/DDBJ whole genome shotgun (WGS) entry which is preliminary data.</text>
</comment>
<name>A0A5N0TG37_9GAMM</name>
<evidence type="ECO:0000256" key="2">
    <source>
        <dbReference type="SAM" id="SignalP"/>
    </source>
</evidence>
<dbReference type="EMBL" id="VYXP01000001">
    <property type="protein sequence ID" value="KAA9134045.1"/>
    <property type="molecule type" value="Genomic_DNA"/>
</dbReference>
<evidence type="ECO:0000313" key="3">
    <source>
        <dbReference type="EMBL" id="KAA9134045.1"/>
    </source>
</evidence>
<dbReference type="InterPro" id="IPR011042">
    <property type="entry name" value="6-blade_b-propeller_TolB-like"/>
</dbReference>
<dbReference type="AlphaFoldDB" id="A0A5N0TG37"/>
<comment type="similarity">
    <text evidence="1">Belongs to the TolB family.</text>
</comment>
<dbReference type="PANTHER" id="PTHR36842:SF1">
    <property type="entry name" value="PROTEIN TOLB"/>
    <property type="match status" value="1"/>
</dbReference>
<evidence type="ECO:0008006" key="5">
    <source>
        <dbReference type="Google" id="ProtNLM"/>
    </source>
</evidence>
<proteinExistence type="inferred from homology"/>
<organism evidence="3 4">
    <name type="scientific">Marinihelvus fidelis</name>
    <dbReference type="NCBI Taxonomy" id="2613842"/>
    <lineage>
        <taxon>Bacteria</taxon>
        <taxon>Pseudomonadati</taxon>
        <taxon>Pseudomonadota</taxon>
        <taxon>Gammaproteobacteria</taxon>
        <taxon>Chromatiales</taxon>
        <taxon>Wenzhouxiangellaceae</taxon>
        <taxon>Marinihelvus</taxon>
    </lineage>
</organism>